<evidence type="ECO:0000256" key="1">
    <source>
        <dbReference type="SAM" id="Phobius"/>
    </source>
</evidence>
<name>A0ABS1W1F7_9ACTN</name>
<evidence type="ECO:0000256" key="2">
    <source>
        <dbReference type="SAM" id="SignalP"/>
    </source>
</evidence>
<sequence length="522" mass="54008">MRPLVLRRLLAGLAALALVLAWAVPAQAAAPVRVYFHVKNFTIAPGTSTAISSLLYADETLPVPAGAVSLQYRFIDQDPAFRFQEAGRPNNCSVTLPDSVEMNCVAEVSALTLAGVDSGVVGFIEIADDGVMGAQATLTATMTVKGHAPVTRTASVTIGEEVDLTAVTGDRIVKVAPGASVDPPLVIANSGSKAVRGVGFHAGHPYFLESRTQFSNCEYIDGRLSGCTFDQTLEPGTTYRVNLPFRVRADTLAPEITATEYRWMTDEELADYRQWMQNGGHEGTGTPGRGGVLRLTPVPTAKASSPQAQLPPERAKHNLKFEFTGRNSADLAAVGATATGAKGAVVTVPVGLVNRGPATLDNSWNSSWLNTQFSVPKGTTAVRVPDGCYPMSADGTDDWTRPGAPGAPRYSCGPSSSLSLLKAGGTAKVAFGLRIDQVIPGARGAVTVGARVHTGWVAELNPANNTAAVVINPAAAPAPGGGEGGGGGLPITGPQGALFGGIGLLLVLGGAAAVFFTRRRSS</sequence>
<keyword evidence="1" id="KW-1133">Transmembrane helix</keyword>
<dbReference type="Proteomes" id="UP000598996">
    <property type="component" value="Unassembled WGS sequence"/>
</dbReference>
<evidence type="ECO:0000313" key="4">
    <source>
        <dbReference type="Proteomes" id="UP000598996"/>
    </source>
</evidence>
<evidence type="ECO:0008006" key="5">
    <source>
        <dbReference type="Google" id="ProtNLM"/>
    </source>
</evidence>
<accession>A0ABS1W1F7</accession>
<reference evidence="3 4" key="1">
    <citation type="submission" date="2021-01" db="EMBL/GenBank/DDBJ databases">
        <title>Actinoplanes sp. nov. LDG1-01 isolated from lichen.</title>
        <authorList>
            <person name="Saeng-In P."/>
            <person name="Phongsopitanun W."/>
            <person name="Kanchanasin P."/>
            <person name="Yuki M."/>
            <person name="Kudo T."/>
            <person name="Ohkuma M."/>
            <person name="Tanasupawat S."/>
        </authorList>
    </citation>
    <scope>NUCLEOTIDE SEQUENCE [LARGE SCALE GENOMIC DNA]</scope>
    <source>
        <strain evidence="3 4">LDG1-01</strain>
    </source>
</reference>
<feature type="signal peptide" evidence="2">
    <location>
        <begin position="1"/>
        <end position="28"/>
    </location>
</feature>
<keyword evidence="4" id="KW-1185">Reference proteome</keyword>
<protein>
    <recommendedName>
        <fullName evidence="5">Gram-positive cocci surface proteins LPxTG domain-containing protein</fullName>
    </recommendedName>
</protein>
<feature type="chain" id="PRO_5046345697" description="Gram-positive cocci surface proteins LPxTG domain-containing protein" evidence="2">
    <location>
        <begin position="29"/>
        <end position="522"/>
    </location>
</feature>
<keyword evidence="1" id="KW-0812">Transmembrane</keyword>
<dbReference type="EMBL" id="JAENHO010000014">
    <property type="protein sequence ID" value="MBL7260573.1"/>
    <property type="molecule type" value="Genomic_DNA"/>
</dbReference>
<dbReference type="RefSeq" id="WP_202997282.1">
    <property type="nucleotide sequence ID" value="NZ_JAENHO010000014.1"/>
</dbReference>
<feature type="transmembrane region" description="Helical" evidence="1">
    <location>
        <begin position="497"/>
        <end position="516"/>
    </location>
</feature>
<proteinExistence type="predicted"/>
<comment type="caution">
    <text evidence="3">The sequence shown here is derived from an EMBL/GenBank/DDBJ whole genome shotgun (WGS) entry which is preliminary data.</text>
</comment>
<evidence type="ECO:0000313" key="3">
    <source>
        <dbReference type="EMBL" id="MBL7260573.1"/>
    </source>
</evidence>
<organism evidence="3 4">
    <name type="scientific">Paractinoplanes lichenicola</name>
    <dbReference type="NCBI Taxonomy" id="2802976"/>
    <lineage>
        <taxon>Bacteria</taxon>
        <taxon>Bacillati</taxon>
        <taxon>Actinomycetota</taxon>
        <taxon>Actinomycetes</taxon>
        <taxon>Micromonosporales</taxon>
        <taxon>Micromonosporaceae</taxon>
        <taxon>Paractinoplanes</taxon>
    </lineage>
</organism>
<gene>
    <name evidence="3" type="ORF">JKJ07_40400</name>
</gene>
<keyword evidence="2" id="KW-0732">Signal</keyword>
<keyword evidence="1" id="KW-0472">Membrane</keyword>